<proteinExistence type="predicted"/>
<evidence type="ECO:0000313" key="2">
    <source>
        <dbReference type="EMBL" id="SDI21415.1"/>
    </source>
</evidence>
<evidence type="ECO:0000256" key="1">
    <source>
        <dbReference type="SAM" id="MobiDB-lite"/>
    </source>
</evidence>
<feature type="compositionally biased region" description="Polar residues" evidence="1">
    <location>
        <begin position="14"/>
        <end position="24"/>
    </location>
</feature>
<sequence length="69" mass="7330">MELALAAAAENDGSRTTCSTNESDGNAARCLGLIGIGALQPRLVGRKAISDGKCTIRQIRRERIAHHTL</sequence>
<evidence type="ECO:0000313" key="3">
    <source>
        <dbReference type="Proteomes" id="UP000198656"/>
    </source>
</evidence>
<organism evidence="2 3">
    <name type="scientific">Desulfosporosinus hippei DSM 8344</name>
    <dbReference type="NCBI Taxonomy" id="1121419"/>
    <lineage>
        <taxon>Bacteria</taxon>
        <taxon>Bacillati</taxon>
        <taxon>Bacillota</taxon>
        <taxon>Clostridia</taxon>
        <taxon>Eubacteriales</taxon>
        <taxon>Desulfitobacteriaceae</taxon>
        <taxon>Desulfosporosinus</taxon>
    </lineage>
</organism>
<dbReference type="Proteomes" id="UP000198656">
    <property type="component" value="Unassembled WGS sequence"/>
</dbReference>
<keyword evidence="3" id="KW-1185">Reference proteome</keyword>
<feature type="region of interest" description="Disordered" evidence="1">
    <location>
        <begin position="6"/>
        <end position="26"/>
    </location>
</feature>
<reference evidence="3" key="1">
    <citation type="submission" date="2016-10" db="EMBL/GenBank/DDBJ databases">
        <authorList>
            <person name="Varghese N."/>
            <person name="Submissions S."/>
        </authorList>
    </citation>
    <scope>NUCLEOTIDE SEQUENCE [LARGE SCALE GENOMIC DNA]</scope>
    <source>
        <strain evidence="3">DSM 8344</strain>
    </source>
</reference>
<name>A0A1G8IQZ3_9FIRM</name>
<accession>A0A1G8IQZ3</accession>
<dbReference type="AlphaFoldDB" id="A0A1G8IQZ3"/>
<gene>
    <name evidence="2" type="ORF">SAMN05443529_12963</name>
</gene>
<dbReference type="EMBL" id="FNCP01000029">
    <property type="protein sequence ID" value="SDI21415.1"/>
    <property type="molecule type" value="Genomic_DNA"/>
</dbReference>
<protein>
    <submittedName>
        <fullName evidence="2">Uncharacterized protein</fullName>
    </submittedName>
</protein>